<name>A0A1M5W0D6_9BACT</name>
<dbReference type="Gene3D" id="3.40.1280.10">
    <property type="match status" value="1"/>
</dbReference>
<dbReference type="AlphaFoldDB" id="A0A1M5W0D6"/>
<dbReference type="STRING" id="947013.SAMN04488109_5568"/>
<dbReference type="PANTHER" id="PTHR43453">
    <property type="entry name" value="RRNA METHYLASE-LIKE"/>
    <property type="match status" value="1"/>
</dbReference>
<keyword evidence="5 7" id="KW-0819">tRNA processing</keyword>
<dbReference type="InterPro" id="IPR033671">
    <property type="entry name" value="TrmH"/>
</dbReference>
<feature type="domain" description="tRNA/rRNA methyltransferase SpoU type" evidence="8">
    <location>
        <begin position="36"/>
        <end position="180"/>
    </location>
</feature>
<dbReference type="RefSeq" id="WP_073141127.1">
    <property type="nucleotide sequence ID" value="NZ_FQWQ01000004.1"/>
</dbReference>
<evidence type="ECO:0000256" key="6">
    <source>
        <dbReference type="ARBA" id="ARBA00022884"/>
    </source>
</evidence>
<keyword evidence="1 7" id="KW-0820">tRNA-binding</keyword>
<gene>
    <name evidence="7" type="primary">trmH</name>
    <name evidence="9" type="ORF">SAMN04488109_5568</name>
</gene>
<dbReference type="HAMAP" id="MF_02060">
    <property type="entry name" value="tRNA_methyltr_TrmH"/>
    <property type="match status" value="1"/>
</dbReference>
<dbReference type="Proteomes" id="UP000184212">
    <property type="component" value="Unassembled WGS sequence"/>
</dbReference>
<evidence type="ECO:0000256" key="3">
    <source>
        <dbReference type="ARBA" id="ARBA00022679"/>
    </source>
</evidence>
<proteinExistence type="inferred from homology"/>
<keyword evidence="3 7" id="KW-0808">Transferase</keyword>
<dbReference type="InterPro" id="IPR029026">
    <property type="entry name" value="tRNA_m1G_MTases_N"/>
</dbReference>
<evidence type="ECO:0000313" key="9">
    <source>
        <dbReference type="EMBL" id="SHH81049.1"/>
    </source>
</evidence>
<evidence type="ECO:0000256" key="5">
    <source>
        <dbReference type="ARBA" id="ARBA00022694"/>
    </source>
</evidence>
<evidence type="ECO:0000256" key="1">
    <source>
        <dbReference type="ARBA" id="ARBA00022555"/>
    </source>
</evidence>
<evidence type="ECO:0000313" key="10">
    <source>
        <dbReference type="Proteomes" id="UP000184212"/>
    </source>
</evidence>
<dbReference type="Pfam" id="PF00588">
    <property type="entry name" value="SpoU_methylase"/>
    <property type="match status" value="1"/>
</dbReference>
<dbReference type="EC" id="2.1.1.34" evidence="7"/>
<dbReference type="PANTHER" id="PTHR43453:SF1">
    <property type="entry name" value="TRNA_RRNA METHYLTRANSFERASE SPOU TYPE DOMAIN-CONTAINING PROTEIN"/>
    <property type="match status" value="1"/>
</dbReference>
<keyword evidence="6 7" id="KW-0694">RNA-binding</keyword>
<feature type="binding site" evidence="7">
    <location>
        <position position="161"/>
    </location>
    <ligand>
        <name>S-adenosyl-L-methionine</name>
        <dbReference type="ChEBI" id="CHEBI:59789"/>
    </ligand>
</feature>
<dbReference type="GO" id="GO:0002938">
    <property type="term" value="P:tRNA guanine ribose methylation"/>
    <property type="evidence" value="ECO:0007669"/>
    <property type="project" value="UniProtKB-UniRule"/>
</dbReference>
<sequence>MLTREEKLVSAHLAQFISDHKLQGVEKVLDQRTRHVTVILEDIFQSQNASAVVRTCECMGLQEIHIVENISKYSVNPKVLKGSHKWLDIIHHTSKNTDNTVACVQKLKSEGYKVMAADPDEDGLSIHDVDATQHKVALLFGNELRGVSKQALALCDAKVRIPMYGFTESFNISVSVAICLNSIVSKLHQSGNTFGLSDEEKDFIRLQWYRKIVRKSDLIEQEFLRAIE</sequence>
<comment type="caution">
    <text evidence="7">Lacks conserved residue(s) required for the propagation of feature annotation.</text>
</comment>
<evidence type="ECO:0000256" key="4">
    <source>
        <dbReference type="ARBA" id="ARBA00022691"/>
    </source>
</evidence>
<keyword evidence="4 7" id="KW-0949">S-adenosyl-L-methionine</keyword>
<evidence type="ECO:0000259" key="8">
    <source>
        <dbReference type="Pfam" id="PF00588"/>
    </source>
</evidence>
<dbReference type="CDD" id="cd18092">
    <property type="entry name" value="SpoU-like_TrmH"/>
    <property type="match status" value="1"/>
</dbReference>
<comment type="function">
    <text evidence="7">Catalyzes the 2'-O methylation of guanosine at position 18 in tRNA.</text>
</comment>
<keyword evidence="2 7" id="KW-0489">Methyltransferase</keyword>
<comment type="similarity">
    <text evidence="7">Belongs to the class IV-like SAM-binding methyltransferase superfamily. RNA methyltransferase TrmH family.</text>
</comment>
<protein>
    <recommendedName>
        <fullName evidence="7">tRNA (guanosine(18)-2'-O)-methyltransferase</fullName>
        <ecNumber evidence="7">2.1.1.34</ecNumber>
    </recommendedName>
    <alternativeName>
        <fullName evidence="7">tRNA [Gm18] methyltransferase</fullName>
    </alternativeName>
</protein>
<dbReference type="GO" id="GO:0000049">
    <property type="term" value="F:tRNA binding"/>
    <property type="evidence" value="ECO:0007669"/>
    <property type="project" value="UniProtKB-UniRule"/>
</dbReference>
<reference evidence="9 10" key="1">
    <citation type="submission" date="2016-11" db="EMBL/GenBank/DDBJ databases">
        <authorList>
            <person name="Jaros S."/>
            <person name="Januszkiewicz K."/>
            <person name="Wedrychowicz H."/>
        </authorList>
    </citation>
    <scope>NUCLEOTIDE SEQUENCE [LARGE SCALE GENOMIC DNA]</scope>
    <source>
        <strain evidence="9 10">DSM 24574</strain>
    </source>
</reference>
<keyword evidence="10" id="KW-1185">Reference proteome</keyword>
<evidence type="ECO:0000256" key="2">
    <source>
        <dbReference type="ARBA" id="ARBA00022603"/>
    </source>
</evidence>
<dbReference type="EMBL" id="FQWQ01000004">
    <property type="protein sequence ID" value="SHH81049.1"/>
    <property type="molecule type" value="Genomic_DNA"/>
</dbReference>
<dbReference type="InterPro" id="IPR029028">
    <property type="entry name" value="Alpha/beta_knot_MTases"/>
</dbReference>
<dbReference type="InterPro" id="IPR001537">
    <property type="entry name" value="SpoU_MeTrfase"/>
</dbReference>
<dbReference type="GO" id="GO:0141100">
    <property type="term" value="F:tRNA (guanine(18)-2'-O)-methyltransferase activity"/>
    <property type="evidence" value="ECO:0007669"/>
    <property type="project" value="UniProtKB-UniRule"/>
</dbReference>
<accession>A0A1M5W0D6</accession>
<evidence type="ECO:0000256" key="7">
    <source>
        <dbReference type="HAMAP-Rule" id="MF_02060"/>
    </source>
</evidence>
<dbReference type="SUPFAM" id="SSF75217">
    <property type="entry name" value="alpha/beta knot"/>
    <property type="match status" value="1"/>
</dbReference>
<organism evidence="9 10">
    <name type="scientific">Chryseolinea serpens</name>
    <dbReference type="NCBI Taxonomy" id="947013"/>
    <lineage>
        <taxon>Bacteria</taxon>
        <taxon>Pseudomonadati</taxon>
        <taxon>Bacteroidota</taxon>
        <taxon>Cytophagia</taxon>
        <taxon>Cytophagales</taxon>
        <taxon>Fulvivirgaceae</taxon>
        <taxon>Chryseolinea</taxon>
    </lineage>
</organism>
<comment type="catalytic activity">
    <reaction evidence="7">
        <text>guanosine(18) in tRNA + S-adenosyl-L-methionine = 2'-O-methylguanosine(18) in tRNA + S-adenosyl-L-homocysteine + H(+)</text>
        <dbReference type="Rhea" id="RHEA:20077"/>
        <dbReference type="Rhea" id="RHEA-COMP:10190"/>
        <dbReference type="Rhea" id="RHEA-COMP:10192"/>
        <dbReference type="ChEBI" id="CHEBI:15378"/>
        <dbReference type="ChEBI" id="CHEBI:57856"/>
        <dbReference type="ChEBI" id="CHEBI:59789"/>
        <dbReference type="ChEBI" id="CHEBI:74269"/>
        <dbReference type="ChEBI" id="CHEBI:74445"/>
        <dbReference type="EC" id="2.1.1.34"/>
    </reaction>
</comment>
<dbReference type="OrthoDB" id="9794400at2"/>